<sequence>MKTDNSKQTSRLSTENEAGRDTDQKLEDLRRQIDNIDSQIVALLAKRQVEVQSVLSLKKIYNIPVYHPAREENLISDRRIQGDDAGLDPDYVEELYRLILRQSRAEQTARMAKKGVRDGATVLLVGGRGSMGQYFRRWFSDAGYKVRLLDQDDWPHVGKLCTGIKLAIISVPIEVTGAVALKLGPHLPADCVLADITSIKQLPLTAMLEAHQGPVIGLHPLFGPATSTMDKQIVVVTPGRDYQDCQWLIDQFSLWGCVPMEVNAKEHDDIMAIVQTLRHFATFAFGQFLCRRNIDLTRTLEFSSPIYRLELGMVGRLFAQDPLLYSEIILASPQRRVLLKDYLASVAENLSMIEKGDKEMFCAEFKKIADWFGSFSEQAMRESTYLIDKLIDRF</sequence>
<dbReference type="Pfam" id="PF20463">
    <property type="entry name" value="PDH_C"/>
    <property type="match status" value="1"/>
</dbReference>
<dbReference type="InterPro" id="IPR036291">
    <property type="entry name" value="NAD(P)-bd_dom_sf"/>
</dbReference>
<dbReference type="InterPro" id="IPR008927">
    <property type="entry name" value="6-PGluconate_DH-like_C_sf"/>
</dbReference>
<dbReference type="Gene3D" id="3.40.50.720">
    <property type="entry name" value="NAD(P)-binding Rossmann-like Domain"/>
    <property type="match status" value="1"/>
</dbReference>
<feature type="compositionally biased region" description="Basic and acidic residues" evidence="3">
    <location>
        <begin position="17"/>
        <end position="26"/>
    </location>
</feature>
<feature type="compositionally biased region" description="Polar residues" evidence="3">
    <location>
        <begin position="1"/>
        <end position="16"/>
    </location>
</feature>
<dbReference type="Pfam" id="PF01817">
    <property type="entry name" value="CM_2"/>
    <property type="match status" value="1"/>
</dbReference>
<dbReference type="InterPro" id="IPR036979">
    <property type="entry name" value="CM_dom_sf"/>
</dbReference>
<dbReference type="GO" id="GO:0046417">
    <property type="term" value="P:chorismate metabolic process"/>
    <property type="evidence" value="ECO:0007669"/>
    <property type="project" value="InterPro"/>
</dbReference>
<dbReference type="InterPro" id="IPR036263">
    <property type="entry name" value="Chorismate_II_sf"/>
</dbReference>
<gene>
    <name evidence="6" type="primary">tyrA</name>
    <name evidence="6" type="ORF">H8D96_15720</name>
</gene>
<dbReference type="GO" id="GO:0004106">
    <property type="term" value="F:chorismate mutase activity"/>
    <property type="evidence" value="ECO:0007669"/>
    <property type="project" value="UniProtKB-EC"/>
</dbReference>
<comment type="caution">
    <text evidence="6">The sequence shown here is derived from an EMBL/GenBank/DDBJ whole genome shotgun (WGS) entry which is preliminary data.</text>
</comment>
<dbReference type="InterPro" id="IPR046825">
    <property type="entry name" value="PDH_C"/>
</dbReference>
<dbReference type="GO" id="GO:0070403">
    <property type="term" value="F:NAD+ binding"/>
    <property type="evidence" value="ECO:0007669"/>
    <property type="project" value="InterPro"/>
</dbReference>
<dbReference type="Proteomes" id="UP000605201">
    <property type="component" value="Unassembled WGS sequence"/>
</dbReference>
<dbReference type="PANTHER" id="PTHR21363:SF0">
    <property type="entry name" value="PREPHENATE DEHYDROGENASE [NADP(+)]"/>
    <property type="match status" value="1"/>
</dbReference>
<feature type="region of interest" description="Disordered" evidence="3">
    <location>
        <begin position="1"/>
        <end position="26"/>
    </location>
</feature>
<dbReference type="InterPro" id="IPR046826">
    <property type="entry name" value="PDH_N"/>
</dbReference>
<evidence type="ECO:0000313" key="6">
    <source>
        <dbReference type="EMBL" id="MBC8433359.1"/>
    </source>
</evidence>
<reference evidence="6 7" key="1">
    <citation type="submission" date="2020-08" db="EMBL/GenBank/DDBJ databases">
        <title>Bridging the membrane lipid divide: bacteria of the FCB group superphylum have the potential to synthesize archaeal ether lipids.</title>
        <authorList>
            <person name="Villanueva L."/>
            <person name="Von Meijenfeldt F.A.B."/>
            <person name="Westbye A.B."/>
            <person name="Yadav S."/>
            <person name="Hopmans E.C."/>
            <person name="Dutilh B.E."/>
            <person name="Sinninghe Damste J.S."/>
        </authorList>
    </citation>
    <scope>NUCLEOTIDE SEQUENCE [LARGE SCALE GENOMIC DNA]</scope>
    <source>
        <strain evidence="6">NIOZ-UU17</strain>
    </source>
</reference>
<dbReference type="PROSITE" id="PS51176">
    <property type="entry name" value="PDH_ADH"/>
    <property type="match status" value="1"/>
</dbReference>
<dbReference type="GO" id="GO:0004665">
    <property type="term" value="F:prephenate dehydrogenase (NADP+) activity"/>
    <property type="evidence" value="ECO:0007669"/>
    <property type="project" value="InterPro"/>
</dbReference>
<dbReference type="InterPro" id="IPR002701">
    <property type="entry name" value="CM_II_prokaryot"/>
</dbReference>
<proteinExistence type="predicted"/>
<dbReference type="AlphaFoldDB" id="A0A8J6P0C0"/>
<dbReference type="PROSITE" id="PS51168">
    <property type="entry name" value="CHORISMATE_MUT_2"/>
    <property type="match status" value="1"/>
</dbReference>
<dbReference type="InterPro" id="IPR050812">
    <property type="entry name" value="Preph/Arog_dehydrog"/>
</dbReference>
<dbReference type="GO" id="GO:0006571">
    <property type="term" value="P:tyrosine biosynthetic process"/>
    <property type="evidence" value="ECO:0007669"/>
    <property type="project" value="InterPro"/>
</dbReference>
<dbReference type="EC" id="5.4.99.5" evidence="1"/>
<dbReference type="PANTHER" id="PTHR21363">
    <property type="entry name" value="PREPHENATE DEHYDROGENASE"/>
    <property type="match status" value="1"/>
</dbReference>
<dbReference type="SUPFAM" id="SSF48179">
    <property type="entry name" value="6-phosphogluconate dehydrogenase C-terminal domain-like"/>
    <property type="match status" value="1"/>
</dbReference>
<dbReference type="NCBIfam" id="NF008400">
    <property type="entry name" value="PRK11199.1"/>
    <property type="match status" value="1"/>
</dbReference>
<feature type="domain" description="Prephenate/arogenate dehydrogenase" evidence="5">
    <location>
        <begin position="120"/>
        <end position="383"/>
    </location>
</feature>
<protein>
    <recommendedName>
        <fullName evidence="1">chorismate mutase</fullName>
        <ecNumber evidence="1">5.4.99.5</ecNumber>
    </recommendedName>
</protein>
<accession>A0A8J6P0C0</accession>
<evidence type="ECO:0000256" key="1">
    <source>
        <dbReference type="ARBA" id="ARBA00012404"/>
    </source>
</evidence>
<evidence type="ECO:0000313" key="7">
    <source>
        <dbReference type="Proteomes" id="UP000605201"/>
    </source>
</evidence>
<evidence type="ECO:0000256" key="3">
    <source>
        <dbReference type="SAM" id="MobiDB-lite"/>
    </source>
</evidence>
<organism evidence="6 7">
    <name type="scientific">Candidatus Desulfatibia vada</name>
    <dbReference type="NCBI Taxonomy" id="2841696"/>
    <lineage>
        <taxon>Bacteria</taxon>
        <taxon>Pseudomonadati</taxon>
        <taxon>Thermodesulfobacteriota</taxon>
        <taxon>Desulfobacteria</taxon>
        <taxon>Desulfobacterales</taxon>
        <taxon>Desulfobacterales incertae sedis</taxon>
        <taxon>Candidatus Desulfatibia</taxon>
    </lineage>
</organism>
<evidence type="ECO:0000256" key="2">
    <source>
        <dbReference type="ARBA" id="ARBA00023002"/>
    </source>
</evidence>
<keyword evidence="2 6" id="KW-0560">Oxidoreductase</keyword>
<feature type="domain" description="Chorismate mutase" evidence="4">
    <location>
        <begin position="20"/>
        <end position="111"/>
    </location>
</feature>
<evidence type="ECO:0000259" key="4">
    <source>
        <dbReference type="PROSITE" id="PS51168"/>
    </source>
</evidence>
<name>A0A8J6P0C0_9BACT</name>
<dbReference type="InterPro" id="IPR003099">
    <property type="entry name" value="Prephen_DH"/>
</dbReference>
<dbReference type="Gene3D" id="1.10.3660.10">
    <property type="entry name" value="6-phosphogluconate dehydrogenase C-terminal like domain"/>
    <property type="match status" value="1"/>
</dbReference>
<dbReference type="EMBL" id="JACNIG010000293">
    <property type="protein sequence ID" value="MBC8433359.1"/>
    <property type="molecule type" value="Genomic_DNA"/>
</dbReference>
<keyword evidence="6" id="KW-0413">Isomerase</keyword>
<dbReference type="SUPFAM" id="SSF51735">
    <property type="entry name" value="NAD(P)-binding Rossmann-fold domains"/>
    <property type="match status" value="1"/>
</dbReference>
<dbReference type="Pfam" id="PF02153">
    <property type="entry name" value="PDH_N"/>
    <property type="match status" value="1"/>
</dbReference>
<dbReference type="Gene3D" id="1.20.59.10">
    <property type="entry name" value="Chorismate mutase"/>
    <property type="match status" value="1"/>
</dbReference>
<dbReference type="SMART" id="SM00830">
    <property type="entry name" value="CM_2"/>
    <property type="match status" value="1"/>
</dbReference>
<dbReference type="SUPFAM" id="SSF48600">
    <property type="entry name" value="Chorismate mutase II"/>
    <property type="match status" value="1"/>
</dbReference>
<evidence type="ECO:0000259" key="5">
    <source>
        <dbReference type="PROSITE" id="PS51176"/>
    </source>
</evidence>
<dbReference type="GO" id="GO:0008977">
    <property type="term" value="F:prephenate dehydrogenase (NAD+) activity"/>
    <property type="evidence" value="ECO:0007669"/>
    <property type="project" value="InterPro"/>
</dbReference>